<dbReference type="InterPro" id="IPR025883">
    <property type="entry name" value="Cadherin-like_domain"/>
</dbReference>
<feature type="domain" description="Cadherin-like beta-sandwich-like" evidence="6">
    <location>
        <begin position="792"/>
        <end position="907"/>
    </location>
</feature>
<keyword evidence="2" id="KW-0812">Transmembrane</keyword>
<evidence type="ECO:0000256" key="2">
    <source>
        <dbReference type="SAM" id="Phobius"/>
    </source>
</evidence>
<dbReference type="InterPro" id="IPR051425">
    <property type="entry name" value="Formin_Homology"/>
</dbReference>
<dbReference type="Gene3D" id="2.60.40.10">
    <property type="entry name" value="Immunoglobulins"/>
    <property type="match status" value="2"/>
</dbReference>
<dbReference type="Pfam" id="PF07699">
    <property type="entry name" value="Ephrin_rec_like"/>
    <property type="match status" value="1"/>
</dbReference>
<keyword evidence="8" id="KW-1185">Reference proteome</keyword>
<dbReference type="InterPro" id="IPR009030">
    <property type="entry name" value="Growth_fac_rcpt_cys_sf"/>
</dbReference>
<evidence type="ECO:0000259" key="6">
    <source>
        <dbReference type="Pfam" id="PF12733"/>
    </source>
</evidence>
<dbReference type="SUPFAM" id="SSF57184">
    <property type="entry name" value="Growth factor receptor domain"/>
    <property type="match status" value="1"/>
</dbReference>
<keyword evidence="3" id="KW-0732">Signal</keyword>
<dbReference type="Pfam" id="PF12733">
    <property type="entry name" value="Cadherin-like"/>
    <property type="match status" value="1"/>
</dbReference>
<gene>
    <name evidence="7" type="ORF">MICPUCDRAFT_57780</name>
</gene>
<dbReference type="CDD" id="cd00603">
    <property type="entry name" value="IPT_PCSR"/>
    <property type="match status" value="1"/>
</dbReference>
<feature type="compositionally biased region" description="Pro residues" evidence="1">
    <location>
        <begin position="737"/>
        <end position="758"/>
    </location>
</feature>
<dbReference type="GeneID" id="9684158"/>
<dbReference type="InterPro" id="IPR014756">
    <property type="entry name" value="Ig_E-set"/>
</dbReference>
<feature type="compositionally biased region" description="Pro residues" evidence="1">
    <location>
        <begin position="1045"/>
        <end position="1104"/>
    </location>
</feature>
<dbReference type="SMART" id="SM01411">
    <property type="entry name" value="Ephrin_rec_like"/>
    <property type="match status" value="2"/>
</dbReference>
<organism evidence="8">
    <name type="scientific">Micromonas pusilla (strain CCMP1545)</name>
    <name type="common">Picoplanktonic green alga</name>
    <dbReference type="NCBI Taxonomy" id="564608"/>
    <lineage>
        <taxon>Eukaryota</taxon>
        <taxon>Viridiplantae</taxon>
        <taxon>Chlorophyta</taxon>
        <taxon>Mamiellophyceae</taxon>
        <taxon>Mamiellales</taxon>
        <taxon>Mamiellaceae</taxon>
        <taxon>Micromonas</taxon>
    </lineage>
</organism>
<feature type="chain" id="PRO_5002912104" evidence="3">
    <location>
        <begin position="37"/>
        <end position="1516"/>
    </location>
</feature>
<feature type="region of interest" description="Disordered" evidence="1">
    <location>
        <begin position="1041"/>
        <end position="1108"/>
    </location>
</feature>
<dbReference type="InterPro" id="IPR038081">
    <property type="entry name" value="CalX-like_sf"/>
</dbReference>
<dbReference type="PANTHER" id="PTHR45725:SF18">
    <property type="entry name" value="ORC1-LIKE AAA ATPASE DOMAIN-CONTAINING PROTEIN"/>
    <property type="match status" value="1"/>
</dbReference>
<protein>
    <submittedName>
        <fullName evidence="7">Predicted protein</fullName>
    </submittedName>
</protein>
<feature type="region of interest" description="Disordered" evidence="1">
    <location>
        <begin position="726"/>
        <end position="762"/>
    </location>
</feature>
<dbReference type="InterPro" id="IPR013783">
    <property type="entry name" value="Ig-like_fold"/>
</dbReference>
<accession>C1MSQ5</accession>
<evidence type="ECO:0000313" key="7">
    <source>
        <dbReference type="EMBL" id="EEH56821.1"/>
    </source>
</evidence>
<feature type="compositionally biased region" description="Pro residues" evidence="1">
    <location>
        <begin position="38"/>
        <end position="51"/>
    </location>
</feature>
<keyword evidence="2" id="KW-1133">Transmembrane helix</keyword>
<dbReference type="KEGG" id="mpp:MICPUCDRAFT_57780"/>
<feature type="transmembrane region" description="Helical" evidence="2">
    <location>
        <begin position="1409"/>
        <end position="1430"/>
    </location>
</feature>
<feature type="domain" description="Tyrosine-protein kinase ephrin type A/B receptor-like" evidence="5">
    <location>
        <begin position="1155"/>
        <end position="1199"/>
    </location>
</feature>
<dbReference type="PRINTS" id="PR01217">
    <property type="entry name" value="PRICHEXTENSN"/>
</dbReference>
<evidence type="ECO:0000256" key="3">
    <source>
        <dbReference type="SAM" id="SignalP"/>
    </source>
</evidence>
<dbReference type="PANTHER" id="PTHR45725">
    <property type="entry name" value="FORMIN HOMOLOGY 2 FAMILY MEMBER"/>
    <property type="match status" value="1"/>
</dbReference>
<dbReference type="SUPFAM" id="SSF81296">
    <property type="entry name" value="E set domains"/>
    <property type="match status" value="1"/>
</dbReference>
<name>C1MSQ5_MICPC</name>
<proteinExistence type="predicted"/>
<dbReference type="CDD" id="cd00102">
    <property type="entry name" value="IPT"/>
    <property type="match status" value="1"/>
</dbReference>
<dbReference type="EMBL" id="GG663739">
    <property type="protein sequence ID" value="EEH56821.1"/>
    <property type="molecule type" value="Genomic_DNA"/>
</dbReference>
<dbReference type="Gene3D" id="2.10.50.10">
    <property type="entry name" value="Tumor Necrosis Factor Receptor, subunit A, domain 2"/>
    <property type="match status" value="2"/>
</dbReference>
<dbReference type="OMA" id="IQMREQS"/>
<feature type="region of interest" description="Disordered" evidence="1">
    <location>
        <begin position="34"/>
        <end position="54"/>
    </location>
</feature>
<dbReference type="OrthoDB" id="413581at2759"/>
<dbReference type="InterPro" id="IPR011641">
    <property type="entry name" value="Tyr-kin_ephrin_A/B_rcpt-like"/>
</dbReference>
<sequence length="1516" mass="157256">MTTRPRGITTSARRRGLAALATTLVAVLLSASTAHAQTPPPPPPPPSPPPVGAVVSTGLVLTATPTCALSDGTTTVTVTARDAPTGALTCRFIDYAIALTFYEAATLVATTSAAYVAADAAAAQQEASIGFVPDEAAATNQARPRSSSHRSPYDAVRDVNATAYDAWVAAQAAEQAAYDAALLATTMATPVDATTVSVTTDATPITTATCVVPAGDGGLLTVGLVNDGGAEGSTDDPTEHYPISASQATQVSSTARVRRMGLTSASPLSGPSTGATEVTIVGDGFEAPMTCDFYRDSTPTSTTATVVNSTHLTCVTPTGSGKVTTHVTFADACALSFDFVYYTAPEVLAVSPGSGPRFGATAITVYATNLYFLSQYPSYTTPKCSLGQAGDAEVGSAVAYLDGVLSSDGASVVCTTPSTYIDDGVHVVRLSFNGQQYTATTAADASVVSFNASGPLIRMTDVVYHVPESEGVVQVGVELVGTSVLNVSVQVAASFGGNSVLPGEATDEGIQLTTHAAAENDNNDAHWSTRDFDVYNVSLEWAANVVGSQSIMVWIRNDTIFEASLEALTLTLRDAVNADVDASGRDNSVVTIADDDSAPLVHAREYNVVYWLNSSTTGVVPVDVVSGDAALVATVNYTVTGGSAILGTHYETQTGQLTWAAHDRATKYVDVALLWANIPFEAELTLGVYLTPISNARVATDQATGASASAALFVYGVAEGACPPGTKRTDSTGFIAPSPPPMPSPPPSPPPAPPPPPANADADAEMYSITPYVQPAAVADPTTGALTTPPETALALTPAFAPYVYAYDVYVDNAYDSVRIEYQSRSATATYSSVASAYTAATAPATTAHLDLSGGRRKTKRRRRRNLLQSSTLTQSFPLQVGTTVVTWVVLAADGVTTQNYTLSVRRYSPTTANYVSAFSLLAGTFNATDSTTTYAAVTFNETFSQDVTQYYLTAALAHDVTTFTAAIGFVSSSEVLLATMALSPIANVSDPQITTLDPSTASSTSAISLSKYAPDTETVTVRVLANDGLSAREYHVLVQRAAPSSPPPPPPPPPPPSPPSPPPPNGSPQPPPPPPPPPPLPSPPPSPPPPSPSPSPPPPPPYALPTSPADSSSCTHCAAGTYQPSPDQASCVDCAPGYVVATTRALACDACAPGTYANVAGMSACSACPVGSYAAASASTICTLCASGFTTSAAGAASCDVAETTTDLTNPTVYYVRVTAGVWFSGVSSSVSAGVGGLAAAVGVSASDRDAFAYTLTSDAAGKFDVEENLVSVANVTIPGSAVYEGRRRSRSRRRRALLAEQLLVDGKACQNVANCVAAAQLEVVVVATYETPTGIYVADSEVDANVTAAKAKASSKVAALLADPSSFFPFTLTSLGPGVTVSIVGDVVLKDVEPAEETAFQDIFERYGINSVAFFFACLFVCFGAWLAPKAFARLRAAWAARSVRRQVRFHALGKAEWGSLRPEMRSMTTRALAKLARYKRLRDQTNLEKMWSRRVFGDKKSTRVKDQEAEQFL</sequence>
<dbReference type="SUPFAM" id="SSF141072">
    <property type="entry name" value="CalX-like"/>
    <property type="match status" value="2"/>
</dbReference>
<reference evidence="7 8" key="1">
    <citation type="journal article" date="2009" name="Science">
        <title>Green evolution and dynamic adaptations revealed by genomes of the marine picoeukaryotes Micromonas.</title>
        <authorList>
            <person name="Worden A.Z."/>
            <person name="Lee J.H."/>
            <person name="Mock T."/>
            <person name="Rouze P."/>
            <person name="Simmons M.P."/>
            <person name="Aerts A.L."/>
            <person name="Allen A.E."/>
            <person name="Cuvelier M.L."/>
            <person name="Derelle E."/>
            <person name="Everett M.V."/>
            <person name="Foulon E."/>
            <person name="Grimwood J."/>
            <person name="Gundlach H."/>
            <person name="Henrissat B."/>
            <person name="Napoli C."/>
            <person name="McDonald S.M."/>
            <person name="Parker M.S."/>
            <person name="Rombauts S."/>
            <person name="Salamov A."/>
            <person name="Von Dassow P."/>
            <person name="Badger J.H."/>
            <person name="Coutinho P.M."/>
            <person name="Demir E."/>
            <person name="Dubchak I."/>
            <person name="Gentemann C."/>
            <person name="Eikrem W."/>
            <person name="Gready J.E."/>
            <person name="John U."/>
            <person name="Lanier W."/>
            <person name="Lindquist E.A."/>
            <person name="Lucas S."/>
            <person name="Mayer K.F."/>
            <person name="Moreau H."/>
            <person name="Not F."/>
            <person name="Otillar R."/>
            <person name="Panaud O."/>
            <person name="Pangilinan J."/>
            <person name="Paulsen I."/>
            <person name="Piegu B."/>
            <person name="Poliakov A."/>
            <person name="Robbens S."/>
            <person name="Schmutz J."/>
            <person name="Toulza E."/>
            <person name="Wyss T."/>
            <person name="Zelensky A."/>
            <person name="Zhou K."/>
            <person name="Armbrust E.V."/>
            <person name="Bhattacharya D."/>
            <person name="Goodenough U.W."/>
            <person name="Van de Peer Y."/>
            <person name="Grigoriev I.V."/>
        </authorList>
    </citation>
    <scope>NUCLEOTIDE SEQUENCE [LARGE SCALE GENOMIC DNA]</scope>
    <source>
        <strain evidence="7 8">CCMP1545</strain>
    </source>
</reference>
<keyword evidence="2" id="KW-0472">Membrane</keyword>
<evidence type="ECO:0000256" key="1">
    <source>
        <dbReference type="SAM" id="MobiDB-lite"/>
    </source>
</evidence>
<feature type="signal peptide" evidence="3">
    <location>
        <begin position="1"/>
        <end position="36"/>
    </location>
</feature>
<feature type="domain" description="IPT/TIG" evidence="4">
    <location>
        <begin position="263"/>
        <end position="328"/>
    </location>
</feature>
<evidence type="ECO:0000259" key="5">
    <source>
        <dbReference type="Pfam" id="PF07699"/>
    </source>
</evidence>
<evidence type="ECO:0000259" key="4">
    <source>
        <dbReference type="Pfam" id="PF01833"/>
    </source>
</evidence>
<evidence type="ECO:0000313" key="8">
    <source>
        <dbReference type="Proteomes" id="UP000001876"/>
    </source>
</evidence>
<dbReference type="STRING" id="564608.C1MSQ5"/>
<dbReference type="Gene3D" id="2.60.40.2030">
    <property type="match status" value="2"/>
</dbReference>
<dbReference type="eggNOG" id="ENOG502SBM5">
    <property type="taxonomic scope" value="Eukaryota"/>
</dbReference>
<dbReference type="RefSeq" id="XP_003058366.1">
    <property type="nucleotide sequence ID" value="XM_003058320.1"/>
</dbReference>
<dbReference type="Proteomes" id="UP000001876">
    <property type="component" value="Unassembled WGS sequence"/>
</dbReference>
<dbReference type="Pfam" id="PF01833">
    <property type="entry name" value="TIG"/>
    <property type="match status" value="1"/>
</dbReference>
<dbReference type="InterPro" id="IPR002909">
    <property type="entry name" value="IPT_dom"/>
</dbReference>